<evidence type="ECO:0000256" key="1">
    <source>
        <dbReference type="HAMAP-Rule" id="MF_04164"/>
    </source>
</evidence>
<sequence>MSQNHYVDNKRLYTEMIKYIREYNEAKEQGLEPPRASNYIGECIWLIANRLSTNRNFIGYTYREEMIGDAIENCLRYIHNFNPEKSTNPFAYFTQIMYYAFLRRIDKEKKQTYIKYKSMENSITMNTMVEMAPDDQTHFNAVMLTMDMDKLQAMSEKYDAKQTQKKTRKKKGLEKFIGDEDEQV</sequence>
<feature type="site" description="Interaction with host RNAP" evidence="1">
    <location>
        <position position="72"/>
    </location>
</feature>
<feature type="compositionally biased region" description="Basic residues" evidence="2">
    <location>
        <begin position="163"/>
        <end position="172"/>
    </location>
</feature>
<dbReference type="GO" id="GO:0003677">
    <property type="term" value="F:DNA binding"/>
    <property type="evidence" value="ECO:0007669"/>
    <property type="project" value="UniProtKB-UniRule"/>
</dbReference>
<keyword evidence="1" id="KW-0731">Sigma factor</keyword>
<keyword evidence="1" id="KW-0805">Transcription regulation</keyword>
<organism evidence="3">
    <name type="scientific">uncultured Caudovirales phage</name>
    <dbReference type="NCBI Taxonomy" id="2100421"/>
    <lineage>
        <taxon>Viruses</taxon>
        <taxon>Duplodnaviria</taxon>
        <taxon>Heunggongvirae</taxon>
        <taxon>Uroviricota</taxon>
        <taxon>Caudoviricetes</taxon>
        <taxon>Peduoviridae</taxon>
        <taxon>Maltschvirus</taxon>
        <taxon>Maltschvirus maltsch</taxon>
    </lineage>
</organism>
<accession>A0A6J5M9G4</accession>
<keyword evidence="1" id="KW-0808">Transferase</keyword>
<reference evidence="3" key="1">
    <citation type="submission" date="2020-04" db="EMBL/GenBank/DDBJ databases">
        <authorList>
            <person name="Chiriac C."/>
            <person name="Salcher M."/>
            <person name="Ghai R."/>
            <person name="Kavagutti S V."/>
        </authorList>
    </citation>
    <scope>NUCLEOTIDE SEQUENCE</scope>
</reference>
<keyword evidence="1" id="KW-0548">Nucleotidyltransferase</keyword>
<name>A0A6J5M9G4_9CAUD</name>
<keyword evidence="1" id="KW-1195">Viral transcription</keyword>
<dbReference type="HAMAP" id="MF_04164">
    <property type="entry name" value="T4_Sigma_like_factor"/>
    <property type="match status" value="1"/>
</dbReference>
<keyword evidence="1" id="KW-0238">DNA-binding</keyword>
<feature type="region of interest" description="Disordered" evidence="2">
    <location>
        <begin position="159"/>
        <end position="184"/>
    </location>
</feature>
<feature type="DNA-binding region" evidence="1">
    <location>
        <position position="109"/>
    </location>
</feature>
<keyword evidence="1" id="KW-0945">Host-virus interaction</keyword>
<feature type="site" description="Interaction with host RNAP" evidence="1">
    <location>
        <position position="69"/>
    </location>
</feature>
<protein>
    <recommendedName>
        <fullName evidence="1">RNA polymerase sigma-like factor</fullName>
    </recommendedName>
    <alternativeName>
        <fullName evidence="1">Promoter specificity factor</fullName>
    </alternativeName>
</protein>
<comment type="caution">
    <text evidence="1">Lacks conserved residue(s) required for the propagation of feature annotation.</text>
</comment>
<comment type="function">
    <text evidence="1">Plays a role in the transcription of the viral late genes by acting as a late promoter recognition subunit. Associates with host RNA polymerase (RNAP) core and thus replaces the host sigma-70/rpoD subunit in the complex. May also play a role in DNA packaging by interacting with the terminase subunit gp17.</text>
</comment>
<dbReference type="EMBL" id="LR796423">
    <property type="protein sequence ID" value="CAB4142751.1"/>
    <property type="molecule type" value="Genomic_DNA"/>
</dbReference>
<dbReference type="GO" id="GO:0016779">
    <property type="term" value="F:nucleotidyltransferase activity"/>
    <property type="evidence" value="ECO:0007669"/>
    <property type="project" value="UniProtKB-KW"/>
</dbReference>
<dbReference type="GO" id="GO:0019086">
    <property type="term" value="P:late viral transcription"/>
    <property type="evidence" value="ECO:0007669"/>
    <property type="project" value="UniProtKB-UniRule"/>
</dbReference>
<evidence type="ECO:0000313" key="3">
    <source>
        <dbReference type="EMBL" id="CAB4142751.1"/>
    </source>
</evidence>
<comment type="subunit">
    <text evidence="1">Interacts with the host RNA polymerase catalytic core formed by RpoA, RpoB, RpoC and RpoZ to form the RNAP-gp55 holoenzyme. Part of the transcription activation complex containing host RNAP, the viral RNA polymerase sigma-like factor, the late transcription coactivator, and the sliding clamp. Interacts with the terminase large subunit; this interaction may load the terminase onto DNA for packaging.</text>
</comment>
<evidence type="ECO:0000256" key="2">
    <source>
        <dbReference type="SAM" id="MobiDB-lite"/>
    </source>
</evidence>
<dbReference type="GO" id="GO:0016987">
    <property type="term" value="F:sigma factor activity"/>
    <property type="evidence" value="ECO:0007669"/>
    <property type="project" value="UniProtKB-UniRule"/>
</dbReference>
<keyword evidence="1" id="KW-0804">Transcription</keyword>
<comment type="similarity">
    <text evidence="1">Belongs to the Tevenvirinae RNA polymerase sigma-like factor family.</text>
</comment>
<proteinExistence type="inferred from homology"/>
<gene>
    <name evidence="3" type="ORF">UFOVP447_33</name>
</gene>
<dbReference type="InterPro" id="IPR046386">
    <property type="entry name" value="T4_sigma-like_factor"/>
</dbReference>
<feature type="site" description="Interaction with host RNAP" evidence="1">
    <location>
        <position position="65"/>
    </location>
</feature>